<comment type="caution">
    <text evidence="2">The sequence shown here is derived from an EMBL/GenBank/DDBJ whole genome shotgun (WGS) entry which is preliminary data.</text>
</comment>
<dbReference type="Pfam" id="PF01370">
    <property type="entry name" value="Epimerase"/>
    <property type="match status" value="1"/>
</dbReference>
<dbReference type="InterPro" id="IPR001509">
    <property type="entry name" value="Epimerase_deHydtase"/>
</dbReference>
<dbReference type="RefSeq" id="WP_217777172.1">
    <property type="nucleotide sequence ID" value="NZ_JAHRWL010000001.1"/>
</dbReference>
<gene>
    <name evidence="2" type="ORF">KUH32_06195</name>
</gene>
<proteinExistence type="predicted"/>
<feature type="domain" description="NAD-dependent epimerase/dehydratase" evidence="1">
    <location>
        <begin position="10"/>
        <end position="162"/>
    </location>
</feature>
<reference evidence="2" key="1">
    <citation type="submission" date="2021-06" db="EMBL/GenBank/DDBJ databases">
        <title>Thalassococcus sp. CAU 1522 isolated from sea sand, Republic of Korea.</title>
        <authorList>
            <person name="Kim W."/>
        </authorList>
    </citation>
    <scope>NUCLEOTIDE SEQUENCE</scope>
    <source>
        <strain evidence="2">CAU 1522</strain>
    </source>
</reference>
<sequence length="278" mass="29032">MAPGSQITRVLVLGASGKVGRLILRHWDQAPPQGVELVPVYRTDRAERGLVWVSGSPAPKVAGPTAIVALWGVTPVGGEDLSLNVDLARHAVALGETLGAECVVHLSSAAVYRPGPNPLTEDAADPQTDYGRAKRAMEHAVLHRDAAARQVILRVGNVAGADSLFRSIASGGEIAMDRFSDGSGPSRSYVSPPHLAQICEAAIREPVSGVFNASAPRATAMAEIAQAAGRRIRFVDAPDGAAPLVAMDTARLSEFCPLPPQAADPAYLAGFAEDPVWS</sequence>
<accession>A0ABS6N763</accession>
<dbReference type="Proteomes" id="UP001166293">
    <property type="component" value="Unassembled WGS sequence"/>
</dbReference>
<dbReference type="EMBL" id="JAHRWL010000001">
    <property type="protein sequence ID" value="MBV2359355.1"/>
    <property type="molecule type" value="Genomic_DNA"/>
</dbReference>
<organism evidence="2 3">
    <name type="scientific">Thalassococcus arenae</name>
    <dbReference type="NCBI Taxonomy" id="2851652"/>
    <lineage>
        <taxon>Bacteria</taxon>
        <taxon>Pseudomonadati</taxon>
        <taxon>Pseudomonadota</taxon>
        <taxon>Alphaproteobacteria</taxon>
        <taxon>Rhodobacterales</taxon>
        <taxon>Roseobacteraceae</taxon>
        <taxon>Thalassococcus</taxon>
    </lineage>
</organism>
<evidence type="ECO:0000313" key="3">
    <source>
        <dbReference type="Proteomes" id="UP001166293"/>
    </source>
</evidence>
<name>A0ABS6N763_9RHOB</name>
<evidence type="ECO:0000259" key="1">
    <source>
        <dbReference type="Pfam" id="PF01370"/>
    </source>
</evidence>
<evidence type="ECO:0000313" key="2">
    <source>
        <dbReference type="EMBL" id="MBV2359355.1"/>
    </source>
</evidence>
<keyword evidence="3" id="KW-1185">Reference proteome</keyword>
<protein>
    <submittedName>
        <fullName evidence="2">NAD(P)-dependent oxidoreductase</fullName>
    </submittedName>
</protein>